<name>A0A844AVI1_9BURK</name>
<comment type="caution">
    <text evidence="1">The sequence shown here is derived from an EMBL/GenBank/DDBJ whole genome shotgun (WGS) entry which is preliminary data.</text>
</comment>
<keyword evidence="1" id="KW-0808">Transferase</keyword>
<dbReference type="PANTHER" id="PTHR14614">
    <property type="entry name" value="HEPATOCELLULAR CARCINOMA-ASSOCIATED ANTIGEN"/>
    <property type="match status" value="1"/>
</dbReference>
<dbReference type="CDD" id="cd02440">
    <property type="entry name" value="AdoMet_MTases"/>
    <property type="match status" value="1"/>
</dbReference>
<dbReference type="SUPFAM" id="SSF53335">
    <property type="entry name" value="S-adenosyl-L-methionine-dependent methyltransferases"/>
    <property type="match status" value="1"/>
</dbReference>
<dbReference type="Gene3D" id="3.40.50.150">
    <property type="entry name" value="Vaccinia Virus protein VP39"/>
    <property type="match status" value="1"/>
</dbReference>
<dbReference type="OrthoDB" id="264333at2"/>
<keyword evidence="1" id="KW-0489">Methyltransferase</keyword>
<proteinExistence type="predicted"/>
<dbReference type="InterPro" id="IPR019410">
    <property type="entry name" value="Methyltransf_16"/>
</dbReference>
<gene>
    <name evidence="1" type="ORF">GHT07_14630</name>
</gene>
<reference evidence="1 2" key="1">
    <citation type="submission" date="2019-11" db="EMBL/GenBank/DDBJ databases">
        <title>Caenimonas koreensis gen. nov., sp. nov., isolated from activated sludge.</title>
        <authorList>
            <person name="Seung H.R."/>
        </authorList>
    </citation>
    <scope>NUCLEOTIDE SEQUENCE [LARGE SCALE GENOMIC DNA]</scope>
    <source>
        <strain evidence="1 2">EMB320</strain>
    </source>
</reference>
<dbReference type="AlphaFoldDB" id="A0A844AVI1"/>
<sequence>MSAEPGYQVKFETVSGSGADVAMRSLLDRSQFDDPDGLAALQGISSAQWPLFGLLWPSGRVLAHAMLTFELQGRRVLEMGCGLALASLIVHRRGGDITASDCHPLAEDFLAQNLLLNHLPAMKYELANWSQPNPKLGTFDVIIGSDLLYDRGQPEALSQFIDRHSAAAVEVVIADPDRGNQASFSKKMGVLGYSHSQRRIFALPADEPYKGRLHTYKRDLFG</sequence>
<keyword evidence="2" id="KW-1185">Reference proteome</keyword>
<dbReference type="Proteomes" id="UP000487350">
    <property type="component" value="Unassembled WGS sequence"/>
</dbReference>
<evidence type="ECO:0000313" key="1">
    <source>
        <dbReference type="EMBL" id="MRD48520.1"/>
    </source>
</evidence>
<protein>
    <submittedName>
        <fullName evidence="1">SAM-dependent methyltransferase</fullName>
    </submittedName>
</protein>
<dbReference type="InterPro" id="IPR029063">
    <property type="entry name" value="SAM-dependent_MTases_sf"/>
</dbReference>
<evidence type="ECO:0000313" key="2">
    <source>
        <dbReference type="Proteomes" id="UP000487350"/>
    </source>
</evidence>
<accession>A0A844AVI1</accession>
<dbReference type="GO" id="GO:0032259">
    <property type="term" value="P:methylation"/>
    <property type="evidence" value="ECO:0007669"/>
    <property type="project" value="UniProtKB-KW"/>
</dbReference>
<dbReference type="EMBL" id="WJBU01000013">
    <property type="protein sequence ID" value="MRD48520.1"/>
    <property type="molecule type" value="Genomic_DNA"/>
</dbReference>
<dbReference type="RefSeq" id="WP_153585836.1">
    <property type="nucleotide sequence ID" value="NZ_WJBU01000013.1"/>
</dbReference>
<dbReference type="Pfam" id="PF10294">
    <property type="entry name" value="Methyltransf_16"/>
    <property type="match status" value="1"/>
</dbReference>
<dbReference type="GO" id="GO:0008168">
    <property type="term" value="F:methyltransferase activity"/>
    <property type="evidence" value="ECO:0007669"/>
    <property type="project" value="UniProtKB-KW"/>
</dbReference>
<organism evidence="1 2">
    <name type="scientific">Caenimonas koreensis DSM 17982</name>
    <dbReference type="NCBI Taxonomy" id="1121255"/>
    <lineage>
        <taxon>Bacteria</taxon>
        <taxon>Pseudomonadati</taxon>
        <taxon>Pseudomonadota</taxon>
        <taxon>Betaproteobacteria</taxon>
        <taxon>Burkholderiales</taxon>
        <taxon>Comamonadaceae</taxon>
        <taxon>Caenimonas</taxon>
    </lineage>
</organism>